<dbReference type="PANTHER" id="PTHR16201">
    <property type="entry name" value="SEVEN TRANSMEMBRANE PROTEIN 1-RELATED"/>
    <property type="match status" value="1"/>
</dbReference>
<organism evidence="6 7">
    <name type="scientific">Diplogelasinospora grovesii</name>
    <dbReference type="NCBI Taxonomy" id="303347"/>
    <lineage>
        <taxon>Eukaryota</taxon>
        <taxon>Fungi</taxon>
        <taxon>Dikarya</taxon>
        <taxon>Ascomycota</taxon>
        <taxon>Pezizomycotina</taxon>
        <taxon>Sordariomycetes</taxon>
        <taxon>Sordariomycetidae</taxon>
        <taxon>Sordariales</taxon>
        <taxon>Diplogelasinosporaceae</taxon>
        <taxon>Diplogelasinospora</taxon>
    </lineage>
</organism>
<dbReference type="SMART" id="SM00679">
    <property type="entry name" value="CTNS"/>
    <property type="match status" value="2"/>
</dbReference>
<keyword evidence="7" id="KW-1185">Reference proteome</keyword>
<dbReference type="Proteomes" id="UP001303473">
    <property type="component" value="Unassembled WGS sequence"/>
</dbReference>
<dbReference type="EMBL" id="MU853768">
    <property type="protein sequence ID" value="KAK3943192.1"/>
    <property type="molecule type" value="Genomic_DNA"/>
</dbReference>
<evidence type="ECO:0000256" key="3">
    <source>
        <dbReference type="ARBA" id="ARBA00022989"/>
    </source>
</evidence>
<evidence type="ECO:0000256" key="2">
    <source>
        <dbReference type="ARBA" id="ARBA00022692"/>
    </source>
</evidence>
<keyword evidence="2 5" id="KW-0812">Transmembrane</keyword>
<evidence type="ECO:0000313" key="6">
    <source>
        <dbReference type="EMBL" id="KAK3943192.1"/>
    </source>
</evidence>
<keyword evidence="4 5" id="KW-0472">Membrane</keyword>
<sequence>MAPQTDIPVGANVLGTIGTVFWCVQLVPQIWTNWRTKKTDGLPGIMMFLWALCGVPFGVYAIVQDFNIPLQVQPQVFMALCLICWAQTLLYRNKWRWWAAWGLALLCAYIFAGLEAVLIIFLRPGYDRGDGRPITVIGVVAAILLALGLLPPYWEIWKRKGRVVGINWVFLAMDWSGAFLSLMALVAQNTFDVLGGVLYIICCLLELGIFASHIIWLLRTRRIREEAAAQNMTFDDLVAEHERNGIPFKFAPRKAQTTEGQRQEYIVEGPSRRWRPRRRTDIDQTVDARLEEENVGAYQPVPVVARPAGKDWVYRSGRSSPSRP</sequence>
<feature type="transmembrane region" description="Helical" evidence="5">
    <location>
        <begin position="12"/>
        <end position="32"/>
    </location>
</feature>
<evidence type="ECO:0000256" key="1">
    <source>
        <dbReference type="ARBA" id="ARBA00004141"/>
    </source>
</evidence>
<feature type="transmembrane region" description="Helical" evidence="5">
    <location>
        <begin position="193"/>
        <end position="218"/>
    </location>
</feature>
<reference evidence="7" key="1">
    <citation type="journal article" date="2023" name="Mol. Phylogenet. Evol.">
        <title>Genome-scale phylogeny and comparative genomics of the fungal order Sordariales.</title>
        <authorList>
            <person name="Hensen N."/>
            <person name="Bonometti L."/>
            <person name="Westerberg I."/>
            <person name="Brannstrom I.O."/>
            <person name="Guillou S."/>
            <person name="Cros-Aarteil S."/>
            <person name="Calhoun S."/>
            <person name="Haridas S."/>
            <person name="Kuo A."/>
            <person name="Mondo S."/>
            <person name="Pangilinan J."/>
            <person name="Riley R."/>
            <person name="LaButti K."/>
            <person name="Andreopoulos B."/>
            <person name="Lipzen A."/>
            <person name="Chen C."/>
            <person name="Yan M."/>
            <person name="Daum C."/>
            <person name="Ng V."/>
            <person name="Clum A."/>
            <person name="Steindorff A."/>
            <person name="Ohm R.A."/>
            <person name="Martin F."/>
            <person name="Silar P."/>
            <person name="Natvig D.O."/>
            <person name="Lalanne C."/>
            <person name="Gautier V."/>
            <person name="Ament-Velasquez S.L."/>
            <person name="Kruys A."/>
            <person name="Hutchinson M.I."/>
            <person name="Powell A.J."/>
            <person name="Barry K."/>
            <person name="Miller A.N."/>
            <person name="Grigoriev I.V."/>
            <person name="Debuchy R."/>
            <person name="Gladieux P."/>
            <person name="Hiltunen Thoren M."/>
            <person name="Johannesson H."/>
        </authorList>
    </citation>
    <scope>NUCLEOTIDE SEQUENCE [LARGE SCALE GENOMIC DNA]</scope>
    <source>
        <strain evidence="7">CBS 340.73</strain>
    </source>
</reference>
<dbReference type="PANTHER" id="PTHR16201:SF37">
    <property type="entry name" value="PQ-LOOP REPEAT-CONTAINING PROTEIN"/>
    <property type="match status" value="1"/>
</dbReference>
<dbReference type="GO" id="GO:0016020">
    <property type="term" value="C:membrane"/>
    <property type="evidence" value="ECO:0007669"/>
    <property type="project" value="UniProtKB-SubCell"/>
</dbReference>
<dbReference type="AlphaFoldDB" id="A0AAN6NCD4"/>
<feature type="transmembrane region" description="Helical" evidence="5">
    <location>
        <begin position="44"/>
        <end position="63"/>
    </location>
</feature>
<feature type="transmembrane region" description="Helical" evidence="5">
    <location>
        <begin position="98"/>
        <end position="122"/>
    </location>
</feature>
<name>A0AAN6NCD4_9PEZI</name>
<dbReference type="Pfam" id="PF04193">
    <property type="entry name" value="PQ-loop"/>
    <property type="match status" value="1"/>
</dbReference>
<dbReference type="InterPro" id="IPR051415">
    <property type="entry name" value="LAAT-1"/>
</dbReference>
<evidence type="ECO:0000313" key="7">
    <source>
        <dbReference type="Proteomes" id="UP001303473"/>
    </source>
</evidence>
<dbReference type="Gene3D" id="1.20.1280.290">
    <property type="match status" value="2"/>
</dbReference>
<comment type="caution">
    <text evidence="6">The sequence shown here is derived from an EMBL/GenBank/DDBJ whole genome shotgun (WGS) entry which is preliminary data.</text>
</comment>
<evidence type="ECO:0000256" key="4">
    <source>
        <dbReference type="ARBA" id="ARBA00023136"/>
    </source>
</evidence>
<keyword evidence="3 5" id="KW-1133">Transmembrane helix</keyword>
<proteinExistence type="predicted"/>
<feature type="transmembrane region" description="Helical" evidence="5">
    <location>
        <begin position="134"/>
        <end position="154"/>
    </location>
</feature>
<comment type="subcellular location">
    <subcellularLocation>
        <location evidence="1">Membrane</location>
        <topology evidence="1">Multi-pass membrane protein</topology>
    </subcellularLocation>
</comment>
<protein>
    <submittedName>
        <fullName evidence="6">PQ loop repeat-domain-containing protein</fullName>
    </submittedName>
</protein>
<accession>A0AAN6NCD4</accession>
<dbReference type="InterPro" id="IPR006603">
    <property type="entry name" value="PQ-loop_rpt"/>
</dbReference>
<evidence type="ECO:0000256" key="5">
    <source>
        <dbReference type="SAM" id="Phobius"/>
    </source>
</evidence>
<feature type="transmembrane region" description="Helical" evidence="5">
    <location>
        <begin position="166"/>
        <end position="187"/>
    </location>
</feature>
<gene>
    <name evidence="6" type="ORF">QBC46DRAFT_378489</name>
</gene>